<evidence type="ECO:0000313" key="3">
    <source>
        <dbReference type="Proteomes" id="UP000283738"/>
    </source>
</evidence>
<organism evidence="2 3">
    <name type="scientific">Roseburia inulinivorans</name>
    <dbReference type="NCBI Taxonomy" id="360807"/>
    <lineage>
        <taxon>Bacteria</taxon>
        <taxon>Bacillati</taxon>
        <taxon>Bacillota</taxon>
        <taxon>Clostridia</taxon>
        <taxon>Lachnospirales</taxon>
        <taxon>Lachnospiraceae</taxon>
        <taxon>Roseburia</taxon>
    </lineage>
</organism>
<dbReference type="AlphaFoldDB" id="A0A3R5YXW9"/>
<name>A0A3R5YXW9_9FIRM</name>
<proteinExistence type="predicted"/>
<dbReference type="CDD" id="cd07750">
    <property type="entry name" value="PolyPPase_VTC_like"/>
    <property type="match status" value="1"/>
</dbReference>
<feature type="domain" description="VTC" evidence="1">
    <location>
        <begin position="7"/>
        <end position="228"/>
    </location>
</feature>
<dbReference type="InterPro" id="IPR018966">
    <property type="entry name" value="VTC_domain"/>
</dbReference>
<comment type="caution">
    <text evidence="2">The sequence shown here is derived from an EMBL/GenBank/DDBJ whole genome shotgun (WGS) entry which is preliminary data.</text>
</comment>
<dbReference type="Proteomes" id="UP000283738">
    <property type="component" value="Unassembled WGS sequence"/>
</dbReference>
<reference evidence="2 3" key="1">
    <citation type="submission" date="2018-08" db="EMBL/GenBank/DDBJ databases">
        <title>A genome reference for cultivated species of the human gut microbiota.</title>
        <authorList>
            <person name="Zou Y."/>
            <person name="Xue W."/>
            <person name="Luo G."/>
        </authorList>
    </citation>
    <scope>NUCLEOTIDE SEQUENCE [LARGE SCALE GENOMIC DNA]</scope>
    <source>
        <strain evidence="2 3">AF28-15</strain>
    </source>
</reference>
<gene>
    <name evidence="2" type="ORF">DWY96_10200</name>
</gene>
<dbReference type="EMBL" id="QRTF01000021">
    <property type="protein sequence ID" value="RGQ48156.1"/>
    <property type="molecule type" value="Genomic_DNA"/>
</dbReference>
<protein>
    <submittedName>
        <fullName evidence="2">VTC domain-containing protein</fullName>
    </submittedName>
</protein>
<evidence type="ECO:0000313" key="2">
    <source>
        <dbReference type="EMBL" id="RGQ48156.1"/>
    </source>
</evidence>
<dbReference type="Gene3D" id="3.20.100.30">
    <property type="entry name" value="VTC, catalytic tunnel domain"/>
    <property type="match status" value="1"/>
</dbReference>
<accession>A0A3R5YXW9</accession>
<dbReference type="GO" id="GO:0006799">
    <property type="term" value="P:polyphosphate biosynthetic process"/>
    <property type="evidence" value="ECO:0007669"/>
    <property type="project" value="UniProtKB-ARBA"/>
</dbReference>
<dbReference type="Pfam" id="PF09359">
    <property type="entry name" value="VTC"/>
    <property type="match status" value="1"/>
</dbReference>
<dbReference type="InterPro" id="IPR042267">
    <property type="entry name" value="VTC_sf"/>
</dbReference>
<sequence>MDKMEYRVEKKYICTNMELAILKARLQAVMSIDKNQKEIDAYQIRSIYFDNYDNSSYFENDAGVDDRKKLRIRVYNKSRKTIKLEVKEKYRNLTKKKSCCINEEEFQKILLGKCQEFLYSDREVMRMFAVAILNYGYHPVNIIEYDRTAFTYPIGNVRITFDKNIAASEETNKLFDDNLQKIPLLPVDNHILEIKHDELIPDFILQLLELGNLQQISFSKYYMGRSILNKGEIV</sequence>
<evidence type="ECO:0000259" key="1">
    <source>
        <dbReference type="Pfam" id="PF09359"/>
    </source>
</evidence>